<dbReference type="Proteomes" id="UP001161390">
    <property type="component" value="Unassembled WGS sequence"/>
</dbReference>
<protein>
    <recommendedName>
        <fullName evidence="3">Alpha/beta hydrolase</fullName>
    </recommendedName>
</protein>
<sequence length="193" mass="21107">MALSGRALDIIIGGAGDRVFRCARRYADTLARTCPDRDIIYLPQGKRRRLKALLSTERTINLIGHSWGAADVSWAVDSARHPLGIIIGIDPVGKPGPWRACKPVSARALITVMGTGSENRLSDGNLTAKLGRRLGHDCPPVFARQDAVRIDAPYAHYDMTRMMQYAGPDGLSAQDWLLDTSLISEQSLRPTDT</sequence>
<evidence type="ECO:0000313" key="2">
    <source>
        <dbReference type="Proteomes" id="UP001161390"/>
    </source>
</evidence>
<comment type="caution">
    <text evidence="1">The sequence shown here is derived from an EMBL/GenBank/DDBJ whole genome shotgun (WGS) entry which is preliminary data.</text>
</comment>
<evidence type="ECO:0008006" key="3">
    <source>
        <dbReference type="Google" id="ProtNLM"/>
    </source>
</evidence>
<name>A0ABQ5V3L5_9PROT</name>
<reference evidence="1" key="2">
    <citation type="submission" date="2023-01" db="EMBL/GenBank/DDBJ databases">
        <title>Draft genome sequence of Algimonas porphyrae strain NBRC 108216.</title>
        <authorList>
            <person name="Sun Q."/>
            <person name="Mori K."/>
        </authorList>
    </citation>
    <scope>NUCLEOTIDE SEQUENCE</scope>
    <source>
        <strain evidence="1">NBRC 108216</strain>
    </source>
</reference>
<reference evidence="1" key="1">
    <citation type="journal article" date="2014" name="Int. J. Syst. Evol. Microbiol.">
        <title>Complete genome of a new Firmicutes species belonging to the dominant human colonic microbiota ('Ruminococcus bicirculans') reveals two chromosomes and a selective capacity to utilize plant glucans.</title>
        <authorList>
            <consortium name="NISC Comparative Sequencing Program"/>
            <person name="Wegmann U."/>
            <person name="Louis P."/>
            <person name="Goesmann A."/>
            <person name="Henrissat B."/>
            <person name="Duncan S.H."/>
            <person name="Flint H.J."/>
        </authorList>
    </citation>
    <scope>NUCLEOTIDE SEQUENCE</scope>
    <source>
        <strain evidence="1">NBRC 108216</strain>
    </source>
</reference>
<keyword evidence="2" id="KW-1185">Reference proteome</keyword>
<proteinExistence type="predicted"/>
<evidence type="ECO:0000313" key="1">
    <source>
        <dbReference type="EMBL" id="GLQ21549.1"/>
    </source>
</evidence>
<dbReference type="EMBL" id="BSNJ01000005">
    <property type="protein sequence ID" value="GLQ21549.1"/>
    <property type="molecule type" value="Genomic_DNA"/>
</dbReference>
<dbReference type="InterPro" id="IPR029058">
    <property type="entry name" value="AB_hydrolase_fold"/>
</dbReference>
<gene>
    <name evidence="1" type="ORF">GCM10007854_25040</name>
</gene>
<accession>A0ABQ5V3L5</accession>
<dbReference type="RefSeq" id="WP_284373208.1">
    <property type="nucleotide sequence ID" value="NZ_BSNJ01000005.1"/>
</dbReference>
<organism evidence="1 2">
    <name type="scientific">Algimonas porphyrae</name>
    <dbReference type="NCBI Taxonomy" id="1128113"/>
    <lineage>
        <taxon>Bacteria</taxon>
        <taxon>Pseudomonadati</taxon>
        <taxon>Pseudomonadota</taxon>
        <taxon>Alphaproteobacteria</taxon>
        <taxon>Maricaulales</taxon>
        <taxon>Robiginitomaculaceae</taxon>
        <taxon>Algimonas</taxon>
    </lineage>
</organism>
<dbReference type="SUPFAM" id="SSF53474">
    <property type="entry name" value="alpha/beta-Hydrolases"/>
    <property type="match status" value="1"/>
</dbReference>